<keyword evidence="2" id="KW-0503">Monooxygenase</keyword>
<organism evidence="4">
    <name type="scientific">Odontella aurita</name>
    <dbReference type="NCBI Taxonomy" id="265563"/>
    <lineage>
        <taxon>Eukaryota</taxon>
        <taxon>Sar</taxon>
        <taxon>Stramenopiles</taxon>
        <taxon>Ochrophyta</taxon>
        <taxon>Bacillariophyta</taxon>
        <taxon>Mediophyceae</taxon>
        <taxon>Biddulphiophycidae</taxon>
        <taxon>Eupodiscales</taxon>
        <taxon>Odontellaceae</taxon>
        <taxon>Odontella</taxon>
    </lineage>
</organism>
<dbReference type="SUPFAM" id="SSF51905">
    <property type="entry name" value="FAD/NAD(P)-binding domain"/>
    <property type="match status" value="1"/>
</dbReference>
<evidence type="ECO:0000256" key="1">
    <source>
        <dbReference type="ARBA" id="ARBA00023002"/>
    </source>
</evidence>
<dbReference type="GO" id="GO:0004497">
    <property type="term" value="F:monooxygenase activity"/>
    <property type="evidence" value="ECO:0007669"/>
    <property type="project" value="UniProtKB-KW"/>
</dbReference>
<dbReference type="PRINTS" id="PR00420">
    <property type="entry name" value="RNGMNOXGNASE"/>
</dbReference>
<dbReference type="PANTHER" id="PTHR13789:SF309">
    <property type="entry name" value="PUTATIVE (AFU_ORTHOLOGUE AFUA_6G14510)-RELATED"/>
    <property type="match status" value="1"/>
</dbReference>
<name>A0A7S4K2V5_9STRA</name>
<dbReference type="InterPro" id="IPR002938">
    <property type="entry name" value="FAD-bd"/>
</dbReference>
<proteinExistence type="predicted"/>
<accession>A0A7S4K2V5</accession>
<dbReference type="InterPro" id="IPR036188">
    <property type="entry name" value="FAD/NAD-bd_sf"/>
</dbReference>
<dbReference type="Gene3D" id="3.50.50.60">
    <property type="entry name" value="FAD/NAD(P)-binding domain"/>
    <property type="match status" value="1"/>
</dbReference>
<evidence type="ECO:0000259" key="3">
    <source>
        <dbReference type="Pfam" id="PF01494"/>
    </source>
</evidence>
<dbReference type="Pfam" id="PF01494">
    <property type="entry name" value="FAD_binding_3"/>
    <property type="match status" value="1"/>
</dbReference>
<dbReference type="EMBL" id="HBKQ01055972">
    <property type="protein sequence ID" value="CAE2282276.1"/>
    <property type="molecule type" value="Transcribed_RNA"/>
</dbReference>
<protein>
    <recommendedName>
        <fullName evidence="3">FAD-binding domain-containing protein</fullName>
    </recommendedName>
</protein>
<dbReference type="GO" id="GO:0071949">
    <property type="term" value="F:FAD binding"/>
    <property type="evidence" value="ECO:0007669"/>
    <property type="project" value="InterPro"/>
</dbReference>
<feature type="domain" description="FAD-binding" evidence="3">
    <location>
        <begin position="29"/>
        <end position="374"/>
    </location>
</feature>
<evidence type="ECO:0000256" key="2">
    <source>
        <dbReference type="ARBA" id="ARBA00023033"/>
    </source>
</evidence>
<dbReference type="PANTHER" id="PTHR13789">
    <property type="entry name" value="MONOOXYGENASE"/>
    <property type="match status" value="1"/>
</dbReference>
<dbReference type="InterPro" id="IPR050493">
    <property type="entry name" value="FAD-dep_Monooxygenase_BioMet"/>
</dbReference>
<evidence type="ECO:0000313" key="4">
    <source>
        <dbReference type="EMBL" id="CAE2282276.1"/>
    </source>
</evidence>
<gene>
    <name evidence="4" type="ORF">OAUR00152_LOCUS38316</name>
</gene>
<keyword evidence="1" id="KW-0560">Oxidoreductase</keyword>
<reference evidence="4" key="1">
    <citation type="submission" date="2021-01" db="EMBL/GenBank/DDBJ databases">
        <authorList>
            <person name="Corre E."/>
            <person name="Pelletier E."/>
            <person name="Niang G."/>
            <person name="Scheremetjew M."/>
            <person name="Finn R."/>
            <person name="Kale V."/>
            <person name="Holt S."/>
            <person name="Cochrane G."/>
            <person name="Meng A."/>
            <person name="Brown T."/>
            <person name="Cohen L."/>
        </authorList>
    </citation>
    <scope>NUCLEOTIDE SEQUENCE</scope>
    <source>
        <strain evidence="4">Isolate 1302-5</strain>
    </source>
</reference>
<sequence length="518" mass="55993">MPPLSPESAASAATPGGGIIDGESSQSLPVVIAGGGVAGLVLALSLHSRLGIVPAVYEQASGFVDGVGGAVGMYANGLRVVRDVDDDGKVLGKLRDAGYEYLWRRWYDHEGNEVCKAEERHLVGDNEDESGGDGEEEKELYSIGIRRWKLQRILYDACLERGIPIHFRRRVETVKELNDSAVEITFTNSDETVRTSLLFGCDGVNSNVRKYVLGAKASLEQQPEYTGVTCLMGASPVPSPVRGICFPSSNTTKCHMCTYPTGPNETIFQMYFPTPVENPEAWGALGEEGGRRERDELAAKMREHGWCERFVNTVAEADPSSVVRVGLRAREPLSRWVRGNVVLLGDAAHPPVPYIGQGAMMAVEDAGVLALLLQKMCCSPSSDGSGQGKSPIANFDLKSLPAALNLYQTLRIPRTASVLGKSKSLGKTQQDRAESRPYEVWRGLSMKVQVAWHGTLPVLKAGPHYDYRRGVEEGLKAMQQVGEEGEEEADCRGLVLGCMGTKAPIENKDALDTVAASA</sequence>
<dbReference type="AlphaFoldDB" id="A0A7S4K2V5"/>